<dbReference type="GO" id="GO:0005886">
    <property type="term" value="C:plasma membrane"/>
    <property type="evidence" value="ECO:0007669"/>
    <property type="project" value="UniProtKB-SubCell"/>
</dbReference>
<evidence type="ECO:0000256" key="7">
    <source>
        <dbReference type="ARBA" id="ARBA00023136"/>
    </source>
</evidence>
<feature type="domain" description="Phosphoethanolamine transferase N-terminal" evidence="10">
    <location>
        <begin position="61"/>
        <end position="209"/>
    </location>
</feature>
<sequence length="550" mass="62288">MSTSKTFHLWQKPIRLSTFILLFSIWLTLSLNFIFFQKLYTLTPYGGLPALGFIVVMVIVLIAYFNLIFNLLMWRPTAKFFAIFFLLIGGAASYVNSLGVGIDAYQIQNLVETDPREAMDLMSSQVLLWVVALLAVPLMFFLPIKIQKNSLGNTIKSKLIIVVASFAVIASGAFMYYADLAAIFREHRDLKSFISPQNVVASSWSYYKKLQPKKNLPLVAYGVDAHQVKTASQTTPKLLVLVIGETARAESFSLNGYARNTNPELSKLPIINFSQVSSCGTSTAVSVPCMFSGMQRADYDAKLARHRENLLDILQRAGYKVTWIDNNSGCKEVCNRIEQYQPSKALQTKWCKDGECYDEILNDTLKEYVRQIPADDRQPRVIVLHQMGSHGPAYFKRSTAPYQYFKPFCHSNAIQGCSHQELINVYDNSIAYTDHVLAQTIDTLAQFKQYQTAMWYLSDHGESTGEHGLYLHGTPYMMAPSQQTHVPMILWFSPAWQAEHAQDVQCLNRINQQALSQDHLFSTVMSLLHVDSQVKSKQYDLLQQCHQVNA</sequence>
<feature type="transmembrane region" description="Helical" evidence="8">
    <location>
        <begin position="81"/>
        <end position="106"/>
    </location>
</feature>
<dbReference type="Pfam" id="PF08019">
    <property type="entry name" value="EptA_B_N"/>
    <property type="match status" value="1"/>
</dbReference>
<proteinExistence type="predicted"/>
<dbReference type="Pfam" id="PF00884">
    <property type="entry name" value="Sulfatase"/>
    <property type="match status" value="1"/>
</dbReference>
<evidence type="ECO:0000313" key="12">
    <source>
        <dbReference type="Proteomes" id="UP000242317"/>
    </source>
</evidence>
<feature type="domain" description="Sulfatase N-terminal" evidence="9">
    <location>
        <begin position="238"/>
        <end position="529"/>
    </location>
</feature>
<dbReference type="InterPro" id="IPR058130">
    <property type="entry name" value="PEA_transf_C"/>
</dbReference>
<keyword evidence="5 8" id="KW-0812">Transmembrane</keyword>
<evidence type="ECO:0000259" key="9">
    <source>
        <dbReference type="Pfam" id="PF00884"/>
    </source>
</evidence>
<dbReference type="InterPro" id="IPR000917">
    <property type="entry name" value="Sulfatase_N"/>
</dbReference>
<feature type="transmembrane region" description="Helical" evidence="8">
    <location>
        <begin position="126"/>
        <end position="146"/>
    </location>
</feature>
<dbReference type="Gene3D" id="3.40.720.10">
    <property type="entry name" value="Alkaline Phosphatase, subunit A"/>
    <property type="match status" value="1"/>
</dbReference>
<comment type="subcellular location">
    <subcellularLocation>
        <location evidence="1">Cell inner membrane</location>
        <topology evidence="1">Multi-pass membrane protein</topology>
    </subcellularLocation>
</comment>
<dbReference type="InterPro" id="IPR040423">
    <property type="entry name" value="PEA_transferase"/>
</dbReference>
<dbReference type="RefSeq" id="WP_092620541.1">
    <property type="nucleotide sequence ID" value="NZ_FMYK01000007.1"/>
</dbReference>
<dbReference type="InterPro" id="IPR012549">
    <property type="entry name" value="EptA-like_N"/>
</dbReference>
<accession>A0A1G6MJV1</accession>
<keyword evidence="6 8" id="KW-1133">Transmembrane helix</keyword>
<dbReference type="InterPro" id="IPR017850">
    <property type="entry name" value="Alkaline_phosphatase_core_sf"/>
</dbReference>
<keyword evidence="12" id="KW-1185">Reference proteome</keyword>
<dbReference type="Proteomes" id="UP000242317">
    <property type="component" value="Unassembled WGS sequence"/>
</dbReference>
<dbReference type="SUPFAM" id="SSF53649">
    <property type="entry name" value="Alkaline phosphatase-like"/>
    <property type="match status" value="1"/>
</dbReference>
<dbReference type="GO" id="GO:0016776">
    <property type="term" value="F:phosphotransferase activity, phosphate group as acceptor"/>
    <property type="evidence" value="ECO:0007669"/>
    <property type="project" value="TreeGrafter"/>
</dbReference>
<dbReference type="CDD" id="cd16017">
    <property type="entry name" value="LptA"/>
    <property type="match status" value="1"/>
</dbReference>
<dbReference type="PANTHER" id="PTHR30443:SF0">
    <property type="entry name" value="PHOSPHOETHANOLAMINE TRANSFERASE EPTA"/>
    <property type="match status" value="1"/>
</dbReference>
<feature type="transmembrane region" description="Helical" evidence="8">
    <location>
        <begin position="158"/>
        <end position="178"/>
    </location>
</feature>
<evidence type="ECO:0000313" key="11">
    <source>
        <dbReference type="EMBL" id="SDC55793.1"/>
    </source>
</evidence>
<evidence type="ECO:0000256" key="2">
    <source>
        <dbReference type="ARBA" id="ARBA00022475"/>
    </source>
</evidence>
<evidence type="ECO:0000259" key="10">
    <source>
        <dbReference type="Pfam" id="PF08019"/>
    </source>
</evidence>
<keyword evidence="3" id="KW-0997">Cell inner membrane</keyword>
<evidence type="ECO:0000256" key="8">
    <source>
        <dbReference type="SAM" id="Phobius"/>
    </source>
</evidence>
<protein>
    <submittedName>
        <fullName evidence="11">Lipid A ethanolaminephosphotransferase</fullName>
    </submittedName>
</protein>
<dbReference type="OrthoDB" id="9786870at2"/>
<dbReference type="NCBIfam" id="NF028537">
    <property type="entry name" value="P_eth_NH2_trans"/>
    <property type="match status" value="1"/>
</dbReference>
<evidence type="ECO:0000256" key="3">
    <source>
        <dbReference type="ARBA" id="ARBA00022519"/>
    </source>
</evidence>
<organism evidence="11 12">
    <name type="scientific">Acinetobacter marinus</name>
    <dbReference type="NCBI Taxonomy" id="281375"/>
    <lineage>
        <taxon>Bacteria</taxon>
        <taxon>Pseudomonadati</taxon>
        <taxon>Pseudomonadota</taxon>
        <taxon>Gammaproteobacteria</taxon>
        <taxon>Moraxellales</taxon>
        <taxon>Moraxellaceae</taxon>
        <taxon>Acinetobacter</taxon>
    </lineage>
</organism>
<evidence type="ECO:0000256" key="4">
    <source>
        <dbReference type="ARBA" id="ARBA00022679"/>
    </source>
</evidence>
<keyword evidence="4 11" id="KW-0808">Transferase</keyword>
<dbReference type="PANTHER" id="PTHR30443">
    <property type="entry name" value="INNER MEMBRANE PROTEIN"/>
    <property type="match status" value="1"/>
</dbReference>
<evidence type="ECO:0000256" key="5">
    <source>
        <dbReference type="ARBA" id="ARBA00022692"/>
    </source>
</evidence>
<feature type="transmembrane region" description="Helical" evidence="8">
    <location>
        <begin position="48"/>
        <end position="69"/>
    </location>
</feature>
<dbReference type="GO" id="GO:0009244">
    <property type="term" value="P:lipopolysaccharide core region biosynthetic process"/>
    <property type="evidence" value="ECO:0007669"/>
    <property type="project" value="TreeGrafter"/>
</dbReference>
<name>A0A1G6MJV1_9GAMM</name>
<dbReference type="EMBL" id="FMYK01000007">
    <property type="protein sequence ID" value="SDC55793.1"/>
    <property type="molecule type" value="Genomic_DNA"/>
</dbReference>
<reference evidence="12" key="1">
    <citation type="submission" date="2016-09" db="EMBL/GenBank/DDBJ databases">
        <authorList>
            <person name="Varghese N."/>
            <person name="Submissions S."/>
        </authorList>
    </citation>
    <scope>NUCLEOTIDE SEQUENCE [LARGE SCALE GENOMIC DNA]</scope>
    <source>
        <strain evidence="12">ANC 3699</strain>
    </source>
</reference>
<evidence type="ECO:0000256" key="1">
    <source>
        <dbReference type="ARBA" id="ARBA00004429"/>
    </source>
</evidence>
<keyword evidence="2" id="KW-1003">Cell membrane</keyword>
<evidence type="ECO:0000256" key="6">
    <source>
        <dbReference type="ARBA" id="ARBA00022989"/>
    </source>
</evidence>
<keyword evidence="7 8" id="KW-0472">Membrane</keyword>
<gene>
    <name evidence="11" type="ORF">SAMN05421749_10739</name>
</gene>
<dbReference type="AlphaFoldDB" id="A0A1G6MJV1"/>
<feature type="transmembrane region" description="Helical" evidence="8">
    <location>
        <begin position="16"/>
        <end position="36"/>
    </location>
</feature>